<dbReference type="SUPFAM" id="SSF53300">
    <property type="entry name" value="vWA-like"/>
    <property type="match status" value="1"/>
</dbReference>
<dbReference type="Pfam" id="PF00746">
    <property type="entry name" value="Gram_pos_anchor"/>
    <property type="match status" value="1"/>
</dbReference>
<evidence type="ECO:0000313" key="9">
    <source>
        <dbReference type="EMBL" id="CYU60041.1"/>
    </source>
</evidence>
<accession>A0A0Z8EDR5</accession>
<feature type="compositionally biased region" description="Basic and acidic residues" evidence="5">
    <location>
        <begin position="973"/>
        <end position="988"/>
    </location>
</feature>
<feature type="domain" description="Gram-positive cocci surface proteins LPxTG" evidence="8">
    <location>
        <begin position="1053"/>
        <end position="1088"/>
    </location>
</feature>
<feature type="compositionally biased region" description="Polar residues" evidence="5">
    <location>
        <begin position="79"/>
        <end position="104"/>
    </location>
</feature>
<evidence type="ECO:0000313" key="10">
    <source>
        <dbReference type="Proteomes" id="UP000072083"/>
    </source>
</evidence>
<feature type="compositionally biased region" description="Polar residues" evidence="5">
    <location>
        <begin position="856"/>
        <end position="869"/>
    </location>
</feature>
<dbReference type="InterPro" id="IPR002035">
    <property type="entry name" value="VWF_A"/>
</dbReference>
<evidence type="ECO:0000256" key="2">
    <source>
        <dbReference type="ARBA" id="ARBA00022525"/>
    </source>
</evidence>
<feature type="signal peptide" evidence="6">
    <location>
        <begin position="1"/>
        <end position="25"/>
    </location>
</feature>
<evidence type="ECO:0000256" key="4">
    <source>
        <dbReference type="ARBA" id="ARBA00023088"/>
    </source>
</evidence>
<dbReference type="InterPro" id="IPR010916">
    <property type="entry name" value="TonB_box_CS"/>
</dbReference>
<name>A0A0Z8EDR5_STRSU</name>
<protein>
    <submittedName>
        <fullName evidence="9">Serum opacity factor</fullName>
    </submittedName>
</protein>
<keyword evidence="4" id="KW-0572">Peptidoglycan-anchor</keyword>
<feature type="chain" id="PRO_5039252487" evidence="6">
    <location>
        <begin position="26"/>
        <end position="1088"/>
    </location>
</feature>
<reference evidence="9 10" key="1">
    <citation type="submission" date="2016-02" db="EMBL/GenBank/DDBJ databases">
        <authorList>
            <consortium name="Pathogen Informatics"/>
        </authorList>
    </citation>
    <scope>NUCLEOTIDE SEQUENCE [LARGE SCALE GENOMIC DNA]</scope>
    <source>
        <strain evidence="9 10">LSS44</strain>
    </source>
</reference>
<dbReference type="Proteomes" id="UP000072083">
    <property type="component" value="Unassembled WGS sequence"/>
</dbReference>
<dbReference type="PROSITE" id="PS00430">
    <property type="entry name" value="TONB_DEPENDENT_REC_1"/>
    <property type="match status" value="1"/>
</dbReference>
<dbReference type="PROSITE" id="PS50847">
    <property type="entry name" value="GRAM_POS_ANCHORING"/>
    <property type="match status" value="1"/>
</dbReference>
<dbReference type="NCBIfam" id="NF040483">
    <property type="entry name" value="serum_opaci_fac"/>
    <property type="match status" value="1"/>
</dbReference>
<keyword evidence="1" id="KW-0134">Cell wall</keyword>
<dbReference type="CDD" id="cd00198">
    <property type="entry name" value="vWFA"/>
    <property type="match status" value="1"/>
</dbReference>
<dbReference type="InterPro" id="IPR036465">
    <property type="entry name" value="vWFA_dom_sf"/>
</dbReference>
<keyword evidence="3 6" id="KW-0732">Signal</keyword>
<feature type="region of interest" description="Disordered" evidence="5">
    <location>
        <begin position="69"/>
        <end position="129"/>
    </location>
</feature>
<dbReference type="EMBL" id="FIGZ01000002">
    <property type="protein sequence ID" value="CYU60041.1"/>
    <property type="molecule type" value="Genomic_DNA"/>
</dbReference>
<evidence type="ECO:0000259" key="7">
    <source>
        <dbReference type="PROSITE" id="PS50234"/>
    </source>
</evidence>
<feature type="region of interest" description="Disordered" evidence="5">
    <location>
        <begin position="759"/>
        <end position="1060"/>
    </location>
</feature>
<proteinExistence type="predicted"/>
<feature type="compositionally biased region" description="Basic and acidic residues" evidence="5">
    <location>
        <begin position="118"/>
        <end position="129"/>
    </location>
</feature>
<evidence type="ECO:0000256" key="5">
    <source>
        <dbReference type="SAM" id="MobiDB-lite"/>
    </source>
</evidence>
<sequence length="1088" mass="120079">MNHPKFTLRKLSIGLVSLGAGVALSGTLYPQNTVTVYAETPILEKTAETDSTSPIMPTAVVEDSKVVQANENKEGEVADSSSTSDLPKSNEETTSPEALTNKNASELEVKVAENTSSSEEKATEKEERAVQYVEKEVDDYSTKVEKPTETVSSTVDKTSKELFTVSRTAEVGQDGVVTVTTQIVPKEIDKGAEIVVLVDTSKKMDEDAKKTAKDNIIKLVEKMTDPTNTHNSRNSVRVIGFNRKLSEAKEVNKTNVKDTIDNLFSNAEQNYNWGVDMQGAIHEARRILESENSGKRKHIVLLSQGESTFSYDLTDAAKTETKYKTINEDKVVHTNPLLPWPFTFDVTVRRANLLDDAQSLINFLDKIGITRFNKALDGVSTVAGLTKILGAFVKNPLDYIDLADVDSSKLGEKNFNYDKQIGEGYHFRSFYERKLEPLTFRDQIVQKIKHNLKTELDKAKLPTNTLSYIGKKLGLTNTSEKAIDLFANSLVDYIFYGRKNVFYNHNLSAQAEAKIATEKGIHFYAVDVTKNDEQKNKFDDYLKKMSGDDRKFLSVDENVAEKFKDVLTKVTLVDTIENEAEVIGKLSHPKAKLTTPSPSSWFSSLFSSSKTTITLDLNKADLIKAYQTNEPISLTYQLQYKGKKNRNSQKLVSTEISHTINDKNKEKKYSSKITLNHETKKVSVPVPIEPKATDKVVDKSTGISKVENVTPMVTPEIPRQTEPNVPEATQPMKPIENDGIDKPELVIPKATDNIITPDSALLMQPESPKETGKPGNNVELESPKPIEDSTDDSANKPDSTIPKATDNIIIPNPTLPMKPETAEETGKPGNNVEAESPKIIEDSTDDSANKPGLATPKTTDNIIIPNSTFPMKPETAEETEKTEINVEPESPKPIEKPTDDSANKPELATPKATDNIIIPNSTFPMKPESPEEIGETENNVKPELSKPIEDTDSSAGTQKLDIPKVMDTPDLSRPMKPESTEEVGKAENSDTPDSSKTIKDSDNSAPISTIKDKVNAETVANQVELAMNQKSRPSENMEKVSSVNRSNEKSNSLPSTGQADSPIYTLTALSLLVGAQVLYRTKRKQESK</sequence>
<feature type="compositionally biased region" description="Polar residues" evidence="5">
    <location>
        <begin position="1039"/>
        <end position="1059"/>
    </location>
</feature>
<dbReference type="PROSITE" id="PS50234">
    <property type="entry name" value="VWFA"/>
    <property type="match status" value="1"/>
</dbReference>
<evidence type="ECO:0000259" key="8">
    <source>
        <dbReference type="PROSITE" id="PS50847"/>
    </source>
</evidence>
<evidence type="ECO:0000256" key="1">
    <source>
        <dbReference type="ARBA" id="ARBA00022512"/>
    </source>
</evidence>
<dbReference type="SMART" id="SM00327">
    <property type="entry name" value="VWA"/>
    <property type="match status" value="1"/>
</dbReference>
<dbReference type="AlphaFoldDB" id="A0A0Z8EDR5"/>
<dbReference type="InterPro" id="IPR019931">
    <property type="entry name" value="LPXTG_anchor"/>
</dbReference>
<feature type="domain" description="VWFA" evidence="7">
    <location>
        <begin position="193"/>
        <end position="327"/>
    </location>
</feature>
<keyword evidence="2" id="KW-0964">Secreted</keyword>
<gene>
    <name evidence="9" type="ORF">ERS132406_00355</name>
</gene>
<dbReference type="NCBIfam" id="TIGR01167">
    <property type="entry name" value="LPXTG_anchor"/>
    <property type="match status" value="1"/>
</dbReference>
<organism evidence="9 10">
    <name type="scientific">Streptococcus suis</name>
    <dbReference type="NCBI Taxonomy" id="1307"/>
    <lineage>
        <taxon>Bacteria</taxon>
        <taxon>Bacillati</taxon>
        <taxon>Bacillota</taxon>
        <taxon>Bacilli</taxon>
        <taxon>Lactobacillales</taxon>
        <taxon>Streptococcaceae</taxon>
        <taxon>Streptococcus</taxon>
    </lineage>
</organism>
<feature type="compositionally biased region" description="Basic and acidic residues" evidence="5">
    <location>
        <begin position="874"/>
        <end position="903"/>
    </location>
</feature>
<evidence type="ECO:0000256" key="6">
    <source>
        <dbReference type="SAM" id="SignalP"/>
    </source>
</evidence>
<dbReference type="RefSeq" id="WP_044758880.1">
    <property type="nucleotide sequence ID" value="NZ_CEEJ01000051.1"/>
</dbReference>
<feature type="compositionally biased region" description="Basic and acidic residues" evidence="5">
    <location>
        <begin position="938"/>
        <end position="949"/>
    </location>
</feature>
<evidence type="ECO:0000256" key="3">
    <source>
        <dbReference type="ARBA" id="ARBA00022729"/>
    </source>
</evidence>
<dbReference type="Gene3D" id="3.40.50.410">
    <property type="entry name" value="von Willebrand factor, type A domain"/>
    <property type="match status" value="1"/>
</dbReference>
<dbReference type="Pfam" id="PF00092">
    <property type="entry name" value="VWA"/>
    <property type="match status" value="1"/>
</dbReference>